<feature type="coiled-coil region" evidence="1">
    <location>
        <begin position="78"/>
        <end position="165"/>
    </location>
</feature>
<gene>
    <name evidence="3" type="ORF">TcWFU_002720</name>
</gene>
<keyword evidence="1" id="KW-0175">Coiled coil</keyword>
<evidence type="ECO:0000313" key="3">
    <source>
        <dbReference type="EMBL" id="KAL5107484.1"/>
    </source>
</evidence>
<feature type="coiled-coil region" evidence="1">
    <location>
        <begin position="271"/>
        <end position="344"/>
    </location>
</feature>
<dbReference type="Proteomes" id="UP001651158">
    <property type="component" value="Unassembled WGS sequence"/>
</dbReference>
<dbReference type="PROSITE" id="PS51776">
    <property type="entry name" value="RH1"/>
    <property type="match status" value="1"/>
</dbReference>
<organism evidence="3 4">
    <name type="scientific">Taenia crassiceps</name>
    <dbReference type="NCBI Taxonomy" id="6207"/>
    <lineage>
        <taxon>Eukaryota</taxon>
        <taxon>Metazoa</taxon>
        <taxon>Spiralia</taxon>
        <taxon>Lophotrochozoa</taxon>
        <taxon>Platyhelminthes</taxon>
        <taxon>Cestoda</taxon>
        <taxon>Eucestoda</taxon>
        <taxon>Cyclophyllidea</taxon>
        <taxon>Taeniidae</taxon>
        <taxon>Taenia</taxon>
    </lineage>
</organism>
<dbReference type="PANTHER" id="PTHR13886:SF4">
    <property type="entry name" value="JNK-INTERACTING PROTEIN 3"/>
    <property type="match status" value="1"/>
</dbReference>
<name>A0ABR4QDD0_9CEST</name>
<dbReference type="EMBL" id="JAKROA010000004">
    <property type="protein sequence ID" value="KAL5107484.1"/>
    <property type="molecule type" value="Genomic_DNA"/>
</dbReference>
<dbReference type="InterPro" id="IPR034743">
    <property type="entry name" value="RH1"/>
</dbReference>
<evidence type="ECO:0000313" key="4">
    <source>
        <dbReference type="Proteomes" id="UP001651158"/>
    </source>
</evidence>
<reference evidence="3 4" key="1">
    <citation type="journal article" date="2022" name="Front. Cell. Infect. Microbiol.">
        <title>The Genomes of Two Strains of Taenia crassiceps the Animal Model for the Study of Human Cysticercosis.</title>
        <authorList>
            <person name="Bobes R.J."/>
            <person name="Estrada K."/>
            <person name="Rios-Valencia D.G."/>
            <person name="Calderon-Gallegos A."/>
            <person name="de la Torre P."/>
            <person name="Carrero J.C."/>
            <person name="Sanchez-Flores A."/>
            <person name="Laclette J.P."/>
        </authorList>
    </citation>
    <scope>NUCLEOTIDE SEQUENCE [LARGE SCALE GENOMIC DNA]</scope>
    <source>
        <strain evidence="3">WFUcys</strain>
    </source>
</reference>
<evidence type="ECO:0000256" key="1">
    <source>
        <dbReference type="SAM" id="Coils"/>
    </source>
</evidence>
<protein>
    <submittedName>
        <fullName evidence="3">JNK-interacting protein 3</fullName>
    </submittedName>
</protein>
<feature type="domain" description="RH1" evidence="2">
    <location>
        <begin position="3"/>
        <end position="93"/>
    </location>
</feature>
<dbReference type="Pfam" id="PF09744">
    <property type="entry name" value="RH1"/>
    <property type="match status" value="1"/>
</dbReference>
<sequence length="578" mass="64695">MSTTRLESAIDSSNCLSPHVQNIASLVRSEFERLVSRYGEGVVDGIVPIMIQTLEQVDQLHEVNNLLQASRAQDELKIESLTLTLDREIKARRAAEERVITLEDEIAEITIRTKEKLASSARLIRALEAKCTAANEQVTRLEANEVELRRNLVNAQNRCNELLRSHVAHIERVRNHVQPRLTEGSSLSESHRLAPKRGVGHLDPINLKKDITQLSALSSLDNNNIDEPVFDTLDETMDYEQYLGERPLNRVLSEVSDPISEVSDDCDFLGSGSLEAEVKKLLAENQELTEMKRALNVLKDDLLARVDDLSGENTILKSDLKICREELVAEHDRARKRERQLVQRVQHLTSQLRAAEKFHECRNGSTLVRCASLDLCDEPLTIQASRRRRTHSCSAALPTINSWKLQEQQTSVSKKTLPQRVGSVSSKSGSGTLRLTKREVARILVERNYYKEHYLEAKSRLCAIEHPFEHMRKREIASALVSRLFQSVHNFATDVAQGFDDLITSVEDPAPPSPPSRTSIALWNILGNFVGQAVTYTADAVIGTGSDLPLDVSRSMIAASINSRLPIAPSKPRSQLPS</sequence>
<dbReference type="Gene3D" id="1.20.5.1000">
    <property type="entry name" value="arf6 gtpase in complex with a specific effector, jip4"/>
    <property type="match status" value="1"/>
</dbReference>
<dbReference type="InterPro" id="IPR039911">
    <property type="entry name" value="JIP3/JIP4"/>
</dbReference>
<proteinExistence type="predicted"/>
<evidence type="ECO:0000259" key="2">
    <source>
        <dbReference type="PROSITE" id="PS51776"/>
    </source>
</evidence>
<dbReference type="InterPro" id="IPR032486">
    <property type="entry name" value="JIP_LZII"/>
</dbReference>
<dbReference type="PANTHER" id="PTHR13886">
    <property type="entry name" value="JNK/SAPK-ASSOCIATED PROTEIN"/>
    <property type="match status" value="1"/>
</dbReference>
<keyword evidence="4" id="KW-1185">Reference proteome</keyword>
<dbReference type="Pfam" id="PF16471">
    <property type="entry name" value="JIP_LZII"/>
    <property type="match status" value="1"/>
</dbReference>
<accession>A0ABR4QDD0</accession>
<comment type="caution">
    <text evidence="3">The sequence shown here is derived from an EMBL/GenBank/DDBJ whole genome shotgun (WGS) entry which is preliminary data.</text>
</comment>